<sequence>MHSLPDLEPVCYSMSGSNCCFFTCIQISQEAGQVVWYSHLFQNFPQFVVIHTAKGFGAVDEAEVDVFLEFSCFFYDPVDVGNLTCGSSFFSKSSLYIWKFSVHILRGEFPQKYIPQNRVPSYMSMCKVSHPDIISCLSEWLLLKRQEGLSWWSSG</sequence>
<keyword evidence="2" id="KW-1185">Reference proteome</keyword>
<organism evidence="1 2">
    <name type="scientific">Rangifer tarandus platyrhynchus</name>
    <name type="common">Svalbard reindeer</name>
    <dbReference type="NCBI Taxonomy" id="3082113"/>
    <lineage>
        <taxon>Eukaryota</taxon>
        <taxon>Metazoa</taxon>
        <taxon>Chordata</taxon>
        <taxon>Craniata</taxon>
        <taxon>Vertebrata</taxon>
        <taxon>Euteleostomi</taxon>
        <taxon>Mammalia</taxon>
        <taxon>Eutheria</taxon>
        <taxon>Laurasiatheria</taxon>
        <taxon>Artiodactyla</taxon>
        <taxon>Ruminantia</taxon>
        <taxon>Pecora</taxon>
        <taxon>Cervidae</taxon>
        <taxon>Odocoileinae</taxon>
        <taxon>Rangifer</taxon>
    </lineage>
</organism>
<dbReference type="EMBL" id="OX459952">
    <property type="protein sequence ID" value="CAI9158071.1"/>
    <property type="molecule type" value="Genomic_DNA"/>
</dbReference>
<accession>A0ABN8YDZ0</accession>
<gene>
    <name evidence="1" type="ORF">MRATA1EN1_LOCUS7033</name>
</gene>
<dbReference type="Proteomes" id="UP001176941">
    <property type="component" value="Chromosome 16"/>
</dbReference>
<evidence type="ECO:0000313" key="2">
    <source>
        <dbReference type="Proteomes" id="UP001176941"/>
    </source>
</evidence>
<protein>
    <submittedName>
        <fullName evidence="1">Uncharacterized protein</fullName>
    </submittedName>
</protein>
<evidence type="ECO:0000313" key="1">
    <source>
        <dbReference type="EMBL" id="CAI9158071.1"/>
    </source>
</evidence>
<reference evidence="1" key="1">
    <citation type="submission" date="2023-04" db="EMBL/GenBank/DDBJ databases">
        <authorList>
            <consortium name="ELIXIR-Norway"/>
        </authorList>
    </citation>
    <scope>NUCLEOTIDE SEQUENCE [LARGE SCALE GENOMIC DNA]</scope>
</reference>
<name>A0ABN8YDZ0_RANTA</name>
<proteinExistence type="predicted"/>